<feature type="region of interest" description="Disordered" evidence="2">
    <location>
        <begin position="194"/>
        <end position="281"/>
    </location>
</feature>
<name>A0ABU1MQU0_9SPHN</name>
<keyword evidence="6" id="KW-1185">Reference proteome</keyword>
<feature type="compositionally biased region" description="Pro residues" evidence="2">
    <location>
        <begin position="213"/>
        <end position="224"/>
    </location>
</feature>
<dbReference type="PANTHER" id="PTHR45947:SF3">
    <property type="entry name" value="SULFOQUINOVOSYL TRANSFERASE SQD2"/>
    <property type="match status" value="1"/>
</dbReference>
<organism evidence="5 6">
    <name type="scientific">Novosphingobium capsulatum</name>
    <dbReference type="NCBI Taxonomy" id="13688"/>
    <lineage>
        <taxon>Bacteria</taxon>
        <taxon>Pseudomonadati</taxon>
        <taxon>Pseudomonadota</taxon>
        <taxon>Alphaproteobacteria</taxon>
        <taxon>Sphingomonadales</taxon>
        <taxon>Sphingomonadaceae</taxon>
        <taxon>Novosphingobium</taxon>
    </lineage>
</organism>
<feature type="compositionally biased region" description="Pro residues" evidence="2">
    <location>
        <begin position="748"/>
        <end position="757"/>
    </location>
</feature>
<evidence type="ECO:0000313" key="5">
    <source>
        <dbReference type="EMBL" id="MDR6512715.1"/>
    </source>
</evidence>
<feature type="domain" description="Glycosyl transferase family 1" evidence="3">
    <location>
        <begin position="565"/>
        <end position="724"/>
    </location>
</feature>
<feature type="coiled-coil region" evidence="1">
    <location>
        <begin position="976"/>
        <end position="1003"/>
    </location>
</feature>
<dbReference type="SUPFAM" id="SSF53756">
    <property type="entry name" value="UDP-Glycosyltransferase/glycogen phosphorylase"/>
    <property type="match status" value="3"/>
</dbReference>
<feature type="domain" description="Glycosyl transferase family 1" evidence="3">
    <location>
        <begin position="1302"/>
        <end position="1461"/>
    </location>
</feature>
<dbReference type="InterPro" id="IPR001296">
    <property type="entry name" value="Glyco_trans_1"/>
</dbReference>
<dbReference type="Proteomes" id="UP001184150">
    <property type="component" value="Unassembled WGS sequence"/>
</dbReference>
<sequence length="2067" mass="219607">MPPLPAMRFGSGVRHSYARPAWPGRRGEPMTDTQTLAHALPAPSFPAPALATASALALSPALGQESGVMQGGNDGASISPGDGDHSDAAADASAAPCINRGDSAALLAADLAAHAAEAAAWRAAAQHARLAAAQQAERHERALASYETRVAALEDSPAYRLGDALLQRWRKPQRWLGMPAALLALRRPATRPSPAIPALPEATPAQDDALPQVSPPAALPPLPRLSPTALSRAEAQAARKAQQHERRAQIARADAHAARARALRQSDPVAAAQAAQEAHAADPQPWRAKWLAFRLYDAGELTRPAALLAGLPADTALSGSESSRAQQIQALAAMAQALPDLPPLAAPAYDPRPQSLLYCAASALPWHTSGYTTRTQALLRALLGQGVDLLAVTRAGYPWDRADSSGTPEAMASSHEGLEWQHLRQPSQSLPLDIYIERASIGIARLAKARRVAAIHAASNHVNALPALIAARRLGIPFHYELRGLWEMSRAANVPGFAGTERHALGLDLEALVARQADRVFAISAPLADQVIGQWGLDPTRLALLPNGIDAPAFAGIAATRHATTTIGYAGALVAYEGLDLLLDALAMLHAQDLRIDLVIMGDGPLRESLEQQAMRLGLAQAVTFTGRLEPDAARARMAACHIACLPRRRSDVTELIPPIKLVEAMALGLPAVVPDLPVFRAEAQEGETALFFAPGDAANLAQAIATLANDPGMAHRIGQAARDHATAHRDWATIALTIAQTLREPEPAPVPRPEPALPATTDGDAARHTAEQALAQAATWTREARALAGTNLPAAIALAEQAQAIDPQPWRAKWLGLRLHEAGETARAIDLLQSLPTDLPLSRSEARRIQQILYTPAPEPAPDPAELAAAQAARERAQAQALARTLTEQAMQLQARDPLAAARLGEQAYAIDPQPWRAKWLGLRLHEAGETARAVDLLQTLPADLPLSRSEVRRIQQILHSPAPEPAPDPAELAVAQAARERAQAQALARTLTEEARQIQDSDPLGAARLGEQAYAANPQPWRAKWLAFRLYDAGELTRPAALLAGLPADTGLSGSESSRAQQIQALAAMVQALPDLPPVAAPAYDPRPQSLLYCAASALPWHTSGYTTRTQALLRALLGQGVDLLAVTRAGYPWDRADSAGTPEALASSHEGLEWQHLRQPSQSLPLDIYIERASIGIARLAKARRVAAIHAASNHVNALPALIAARRLGIPFHYELRGLWEMSRAANVPGFAGTERHALGLELEAFVARQADRVFAISAPLADQVIGQWGLEPARLALLPNGIDAPAFAGIAATRHATTTIGYAGALVAYEGLDLLLDALAMLHAQDLRIDLVIMGDGPLRESLEQQAMRLGLAQAVTFTGRLEPDAARARMAACHIACLPRRRSDVTELVPPIKLVEAMALGLPAVVPDLPVFRAEAQEGETALFFAPGDAADLARAIATLTNDPALGRRIGQTARDHATAHRDWNTIAQAITQTLPSRDIDAQDETADLAEADDSGWIVADAPKLIAALGNDDLASVHAAMAATAFADAAQAAREWLRLGKAAGEAGQLAAECRAAQEAVALDRGLGTLTGAYAAAQRAGAFDHCARWMLEMRHHPDVRANPAAQARIERLGQGLAGQLDLLTLIAPRGPRLLAPVPGRICYMLHNSLPYATGGYATRTHGLAGGLIAAGCDVVAMTRPGFPHDALPDLADSAVPEADVIDGVPYLRTPTPARTDLRYVHYIPAAARALEERYRVLRPALVMAASNHLVALPALIAARRLGIPFAYEVRGFWEVTKMSREESYRATPAYQVQERLEAAIAQAADQVFTLTAPMAEELAARGVAPSRIALLPNSCDPARFTPRPRDAALAQQLGIPADVPVIGYIGTFVDYEGLDDLAAACALLKAQGHVFRLLLVGSENTSSTMDGPIGAAIAALAENGGFADWLIMPGRVPHEAVESWYSLIVICPFPRKPWPVCEMVSPMKPLEALAMEKAVVVSDVRALAEMIADGHTGLAFAKGNVPALAETLAQLIADPGLRARLGRQGRAWVAAERTWRGVGESAARLLHPLLALDHTPLMLEAAQ</sequence>
<feature type="region of interest" description="Disordered" evidence="2">
    <location>
        <begin position="746"/>
        <end position="767"/>
    </location>
</feature>
<evidence type="ECO:0000256" key="1">
    <source>
        <dbReference type="SAM" id="Coils"/>
    </source>
</evidence>
<evidence type="ECO:0000313" key="6">
    <source>
        <dbReference type="Proteomes" id="UP001184150"/>
    </source>
</evidence>
<accession>A0ABU1MQU0</accession>
<protein>
    <submittedName>
        <fullName evidence="5">Glycosyltransferase involved in cell wall biosynthesis</fullName>
    </submittedName>
</protein>
<feature type="domain" description="Glycosyltransferase subfamily 4-like N-terminal" evidence="4">
    <location>
        <begin position="1658"/>
        <end position="1837"/>
    </location>
</feature>
<evidence type="ECO:0000259" key="4">
    <source>
        <dbReference type="Pfam" id="PF13579"/>
    </source>
</evidence>
<proteinExistence type="predicted"/>
<feature type="domain" description="Glycosyltransferase subfamily 4-like N-terminal" evidence="4">
    <location>
        <begin position="1106"/>
        <end position="1285"/>
    </location>
</feature>
<dbReference type="Gene3D" id="3.40.50.2000">
    <property type="entry name" value="Glycogen Phosphorylase B"/>
    <property type="match status" value="6"/>
</dbReference>
<comment type="caution">
    <text evidence="5">The sequence shown here is derived from an EMBL/GenBank/DDBJ whole genome shotgun (WGS) entry which is preliminary data.</text>
</comment>
<feature type="domain" description="Glycosyl transferase family 1" evidence="3">
    <location>
        <begin position="1854"/>
        <end position="2032"/>
    </location>
</feature>
<dbReference type="PANTHER" id="PTHR45947">
    <property type="entry name" value="SULFOQUINOVOSYL TRANSFERASE SQD2"/>
    <property type="match status" value="1"/>
</dbReference>
<dbReference type="InterPro" id="IPR050194">
    <property type="entry name" value="Glycosyltransferase_grp1"/>
</dbReference>
<dbReference type="InterPro" id="IPR028098">
    <property type="entry name" value="Glyco_trans_4-like_N"/>
</dbReference>
<dbReference type="EMBL" id="JAVDRD010000011">
    <property type="protein sequence ID" value="MDR6512715.1"/>
    <property type="molecule type" value="Genomic_DNA"/>
</dbReference>
<dbReference type="CDD" id="cd03794">
    <property type="entry name" value="GT4_WbuB-like"/>
    <property type="match status" value="1"/>
</dbReference>
<evidence type="ECO:0000256" key="2">
    <source>
        <dbReference type="SAM" id="MobiDB-lite"/>
    </source>
</evidence>
<dbReference type="RefSeq" id="WP_309806182.1">
    <property type="nucleotide sequence ID" value="NZ_JAVDRD010000011.1"/>
</dbReference>
<feature type="domain" description="Glycosyltransferase subfamily 4-like N-terminal" evidence="4">
    <location>
        <begin position="369"/>
        <end position="548"/>
    </location>
</feature>
<reference evidence="5 6" key="1">
    <citation type="submission" date="2023-07" db="EMBL/GenBank/DDBJ databases">
        <title>Sorghum-associated microbial communities from plants grown in Nebraska, USA.</title>
        <authorList>
            <person name="Schachtman D."/>
        </authorList>
    </citation>
    <scope>NUCLEOTIDE SEQUENCE [LARGE SCALE GENOMIC DNA]</scope>
    <source>
        <strain evidence="5 6">DS1027</strain>
    </source>
</reference>
<feature type="coiled-coil region" evidence="1">
    <location>
        <begin position="129"/>
        <end position="156"/>
    </location>
</feature>
<dbReference type="Pfam" id="PF00534">
    <property type="entry name" value="Glycos_transf_1"/>
    <property type="match status" value="3"/>
</dbReference>
<feature type="region of interest" description="Disordered" evidence="2">
    <location>
        <begin position="66"/>
        <end position="90"/>
    </location>
</feature>
<keyword evidence="1" id="KW-0175">Coiled coil</keyword>
<dbReference type="Pfam" id="PF13579">
    <property type="entry name" value="Glyco_trans_4_4"/>
    <property type="match status" value="3"/>
</dbReference>
<feature type="coiled-coil region" evidence="1">
    <location>
        <begin position="870"/>
        <end position="897"/>
    </location>
</feature>
<evidence type="ECO:0000259" key="3">
    <source>
        <dbReference type="Pfam" id="PF00534"/>
    </source>
</evidence>
<feature type="compositionally biased region" description="Basic and acidic residues" evidence="2">
    <location>
        <begin position="242"/>
        <end position="257"/>
    </location>
</feature>
<gene>
    <name evidence="5" type="ORF">J2792_003600</name>
</gene>
<feature type="compositionally biased region" description="Low complexity" evidence="2">
    <location>
        <begin position="225"/>
        <end position="240"/>
    </location>
</feature>